<dbReference type="RefSeq" id="WP_013487640.1">
    <property type="nucleotide sequence ID" value="NC_014829.1"/>
</dbReference>
<dbReference type="SUPFAM" id="SSF48295">
    <property type="entry name" value="TrpR-like"/>
    <property type="match status" value="1"/>
</dbReference>
<evidence type="ECO:0000256" key="2">
    <source>
        <dbReference type="SAM" id="MobiDB-lite"/>
    </source>
</evidence>
<feature type="compositionally biased region" description="Basic residues" evidence="2">
    <location>
        <begin position="174"/>
        <end position="187"/>
    </location>
</feature>
<evidence type="ECO:0000259" key="3">
    <source>
        <dbReference type="Pfam" id="PF13518"/>
    </source>
</evidence>
<dbReference type="KEGG" id="bco:Bcell_1249"/>
<dbReference type="InterPro" id="IPR055247">
    <property type="entry name" value="InsJ-like_HTH"/>
</dbReference>
<dbReference type="SUPFAM" id="SSF46689">
    <property type="entry name" value="Homeodomain-like"/>
    <property type="match status" value="1"/>
</dbReference>
<evidence type="ECO:0000313" key="4">
    <source>
        <dbReference type="EMBL" id="ADU29299.1"/>
    </source>
</evidence>
<gene>
    <name evidence="4" type="ordered locus">Bcell_1026</name>
    <name evidence="5" type="ordered locus">Bcell_1249</name>
    <name evidence="6" type="ordered locus">Bcell_3873</name>
    <name evidence="7" type="ordered locus">Bcell_3999</name>
    <name evidence="8" type="ordered locus">Bcell_4014</name>
</gene>
<dbReference type="KEGG" id="bco:Bcell_3999"/>
<name>E6TQC1_EVAC2</name>
<evidence type="ECO:0000313" key="6">
    <source>
        <dbReference type="EMBL" id="ADU32112.1"/>
    </source>
</evidence>
<dbReference type="PANTHER" id="PTHR33795:SF1">
    <property type="entry name" value="INSERTION ELEMENT IS150 PROTEIN INSJ"/>
    <property type="match status" value="1"/>
</dbReference>
<dbReference type="EMBL" id="CP002394">
    <property type="protein sequence ID" value="ADU29299.1"/>
    <property type="molecule type" value="Genomic_DNA"/>
</dbReference>
<dbReference type="InterPro" id="IPR036388">
    <property type="entry name" value="WH-like_DNA-bd_sf"/>
</dbReference>
<keyword evidence="9" id="KW-1185">Reference proteome</keyword>
<dbReference type="InterPro" id="IPR009057">
    <property type="entry name" value="Homeodomain-like_sf"/>
</dbReference>
<dbReference type="AlphaFoldDB" id="E6TQC1"/>
<sequence length="187" mass="22057">MPKYNDELKIKVVKEYQEGILGFRRLAKKHHIKSKSLVERWVKIYEKFGEEGIKSNGHKGTYSVQFKLDVLSFIKRTGTSETQTALHFGLDSPTLIASWKKSFREDKAEALDRTRGRGTMSDRPKNKNKKNINEKELTNEQRLERENELLRLEVEYLKKLQAFRANPEDYLEKHKQRYHSNSKKSSN</sequence>
<dbReference type="EMBL" id="CP002394">
    <property type="protein sequence ID" value="ADU32245.1"/>
    <property type="molecule type" value="Genomic_DNA"/>
</dbReference>
<evidence type="ECO:0000313" key="9">
    <source>
        <dbReference type="Proteomes" id="UP000001401"/>
    </source>
</evidence>
<dbReference type="EMBL" id="CP002394">
    <property type="protein sequence ID" value="ADU29514.1"/>
    <property type="molecule type" value="Genomic_DNA"/>
</dbReference>
<dbReference type="KEGG" id="bco:Bcell_4014"/>
<dbReference type="EMBL" id="CP002394">
    <property type="protein sequence ID" value="ADU32230.1"/>
    <property type="molecule type" value="Genomic_DNA"/>
</dbReference>
<dbReference type="EMBL" id="CP002394">
    <property type="protein sequence ID" value="ADU32112.1"/>
    <property type="molecule type" value="Genomic_DNA"/>
</dbReference>
<dbReference type="InterPro" id="IPR052057">
    <property type="entry name" value="IS150/IS1296_orfA-like"/>
</dbReference>
<dbReference type="KEGG" id="bco:Bcell_1026"/>
<organism evidence="4 9">
    <name type="scientific">Evansella cellulosilytica (strain ATCC 21833 / DSM 2522 / FERM P-1141 / JCM 9156 / N-4)</name>
    <name type="common">Bacillus cellulosilyticus</name>
    <dbReference type="NCBI Taxonomy" id="649639"/>
    <lineage>
        <taxon>Bacteria</taxon>
        <taxon>Bacillati</taxon>
        <taxon>Bacillota</taxon>
        <taxon>Bacilli</taxon>
        <taxon>Bacillales</taxon>
        <taxon>Bacillaceae</taxon>
        <taxon>Evansella</taxon>
    </lineage>
</organism>
<dbReference type="Gene3D" id="1.10.10.10">
    <property type="entry name" value="Winged helix-like DNA-binding domain superfamily/Winged helix DNA-binding domain"/>
    <property type="match status" value="1"/>
</dbReference>
<proteinExistence type="inferred from homology"/>
<feature type="region of interest" description="Disordered" evidence="2">
    <location>
        <begin position="168"/>
        <end position="187"/>
    </location>
</feature>
<dbReference type="KEGG" id="bco:Bcell_3873"/>
<dbReference type="STRING" id="649639.Bcell_1026"/>
<evidence type="ECO:0000313" key="5">
    <source>
        <dbReference type="EMBL" id="ADU29514.1"/>
    </source>
</evidence>
<reference evidence="7" key="1">
    <citation type="submission" date="2010-12" db="EMBL/GenBank/DDBJ databases">
        <title>Complete sequence of Bacillus cellulosilyticus DSM 2522.</title>
        <authorList>
            <consortium name="US DOE Joint Genome Institute"/>
            <person name="Lucas S."/>
            <person name="Copeland A."/>
            <person name="Lapidus A."/>
            <person name="Cheng J.-F."/>
            <person name="Bruce D."/>
            <person name="Goodwin L."/>
            <person name="Pitluck S."/>
            <person name="Chertkov O."/>
            <person name="Detter J.C."/>
            <person name="Han C."/>
            <person name="Tapia R."/>
            <person name="Land M."/>
            <person name="Hauser L."/>
            <person name="Jeffries C."/>
            <person name="Kyrpides N."/>
            <person name="Ivanova N."/>
            <person name="Mikhailova N."/>
            <person name="Brumm P."/>
            <person name="Mead D."/>
            <person name="Woyke T."/>
        </authorList>
    </citation>
    <scope>NUCLEOTIDE SEQUENCE [LARGE SCALE GENOMIC DNA]</scope>
    <source>
        <strain evidence="7">DSM 2522</strain>
    </source>
</reference>
<dbReference type="Proteomes" id="UP000001401">
    <property type="component" value="Chromosome"/>
</dbReference>
<dbReference type="OrthoDB" id="5690222at2"/>
<dbReference type="Pfam" id="PF13518">
    <property type="entry name" value="HTH_28"/>
    <property type="match status" value="1"/>
</dbReference>
<dbReference type="GO" id="GO:0043565">
    <property type="term" value="F:sequence-specific DNA binding"/>
    <property type="evidence" value="ECO:0007669"/>
    <property type="project" value="InterPro"/>
</dbReference>
<dbReference type="InterPro" id="IPR010921">
    <property type="entry name" value="Trp_repressor/repl_initiator"/>
</dbReference>
<dbReference type="HOGENOM" id="CLU_027402_17_0_9"/>
<comment type="similarity">
    <text evidence="1">Belongs to the IS150/IS1296 orfA family.</text>
</comment>
<accession>E6TQC1</accession>
<feature type="domain" description="Insertion element IS150 protein InsJ-like helix-turn-helix" evidence="3">
    <location>
        <begin position="9"/>
        <end position="55"/>
    </location>
</feature>
<feature type="region of interest" description="Disordered" evidence="2">
    <location>
        <begin position="110"/>
        <end position="139"/>
    </location>
</feature>
<evidence type="ECO:0000313" key="7">
    <source>
        <dbReference type="EMBL" id="ADU32230.1"/>
    </source>
</evidence>
<evidence type="ECO:0000256" key="1">
    <source>
        <dbReference type="ARBA" id="ARBA00038232"/>
    </source>
</evidence>
<dbReference type="eggNOG" id="COG2963">
    <property type="taxonomic scope" value="Bacteria"/>
</dbReference>
<protein>
    <submittedName>
        <fullName evidence="4">Transposase, putative</fullName>
    </submittedName>
</protein>
<evidence type="ECO:0000313" key="8">
    <source>
        <dbReference type="EMBL" id="ADU32245.1"/>
    </source>
</evidence>
<dbReference type="PANTHER" id="PTHR33795">
    <property type="entry name" value="INSERTION ELEMENT IS150 PROTEIN INSJ"/>
    <property type="match status" value="1"/>
</dbReference>